<gene>
    <name evidence="1" type="ORF">C6Y40_03310</name>
</gene>
<accession>A0A2S9VEZ5</accession>
<organism evidence="1 2">
    <name type="scientific">Alteromonas alba</name>
    <dbReference type="NCBI Taxonomy" id="2079529"/>
    <lineage>
        <taxon>Bacteria</taxon>
        <taxon>Pseudomonadati</taxon>
        <taxon>Pseudomonadota</taxon>
        <taxon>Gammaproteobacteria</taxon>
        <taxon>Alteromonadales</taxon>
        <taxon>Alteromonadaceae</taxon>
        <taxon>Alteromonas/Salinimonas group</taxon>
        <taxon>Alteromonas</taxon>
    </lineage>
</organism>
<name>A0A2S9VEZ5_9ALTE</name>
<evidence type="ECO:0000313" key="1">
    <source>
        <dbReference type="EMBL" id="PRO75041.1"/>
    </source>
</evidence>
<keyword evidence="2" id="KW-1185">Reference proteome</keyword>
<proteinExistence type="predicted"/>
<dbReference type="Proteomes" id="UP000238949">
    <property type="component" value="Unassembled WGS sequence"/>
</dbReference>
<dbReference type="EMBL" id="PVNP01000021">
    <property type="protein sequence ID" value="PRO75041.1"/>
    <property type="molecule type" value="Genomic_DNA"/>
</dbReference>
<dbReference type="AlphaFoldDB" id="A0A2S9VEZ5"/>
<evidence type="ECO:0000313" key="2">
    <source>
        <dbReference type="Proteomes" id="UP000238949"/>
    </source>
</evidence>
<reference evidence="2" key="1">
    <citation type="journal article" date="2020" name="Int. J. Syst. Evol. Microbiol.">
        <title>Alteromonas alba sp. nov., a marine bacterium isolated from the seawater of the West Pacific Ocean.</title>
        <authorList>
            <person name="Sun C."/>
            <person name="Wu Y.-H."/>
            <person name="Xamxidin M."/>
            <person name="Cheng H."/>
            <person name="Xu X.-W."/>
        </authorList>
    </citation>
    <scope>NUCLEOTIDE SEQUENCE [LARGE SCALE GENOMIC DNA]</scope>
    <source>
        <strain evidence="2">190</strain>
    </source>
</reference>
<comment type="caution">
    <text evidence="1">The sequence shown here is derived from an EMBL/GenBank/DDBJ whole genome shotgun (WGS) entry which is preliminary data.</text>
</comment>
<protein>
    <submittedName>
        <fullName evidence="1">Uncharacterized protein</fullName>
    </submittedName>
</protein>
<dbReference type="OrthoDB" id="5297095at2"/>
<sequence length="70" mass="7930">MEHPRIIGQNRPLKISHIWGILIRLELEDHKEGKVIAALAKYYPKLTAKMVIEMDDHVSLASVKAELEAA</sequence>